<dbReference type="InterPro" id="IPR008397">
    <property type="entry name" value="Alginate_lyase_dom"/>
</dbReference>
<evidence type="ECO:0000256" key="1">
    <source>
        <dbReference type="ARBA" id="ARBA00004418"/>
    </source>
</evidence>
<dbReference type="RefSeq" id="WP_386108259.1">
    <property type="nucleotide sequence ID" value="NZ_JBHTJR010000051.1"/>
</dbReference>
<dbReference type="SUPFAM" id="SSF48230">
    <property type="entry name" value="Chondroitin AC/alginate lyase"/>
    <property type="match status" value="1"/>
</dbReference>
<comment type="caution">
    <text evidence="7">The sequence shown here is derived from an EMBL/GenBank/DDBJ whole genome shotgun (WGS) entry which is preliminary data.</text>
</comment>
<dbReference type="EMBL" id="JBHTJR010000051">
    <property type="protein sequence ID" value="MFD0993717.1"/>
    <property type="molecule type" value="Genomic_DNA"/>
</dbReference>
<evidence type="ECO:0000313" key="8">
    <source>
        <dbReference type="Proteomes" id="UP001597062"/>
    </source>
</evidence>
<feature type="domain" description="Alginate lyase" evidence="5">
    <location>
        <begin position="103"/>
        <end position="326"/>
    </location>
</feature>
<dbReference type="Gene3D" id="1.50.10.100">
    <property type="entry name" value="Chondroitin AC/alginate lyase"/>
    <property type="match status" value="1"/>
</dbReference>
<accession>A0ABW3JTG8</accession>
<sequence>MKPITYYIFLVLLVSLVSCKQTKVERTNKNNLEHPRLLLTASGVKEIKNNLGTIPLFDNTLSEIKKEVDTEIKKGIDVPIPKDLSGGYTHTTHKKNFITLQKAGVLYQILNDVNYAEYVKQMLLSYAKIYPTLPVHPKERSYARGKIFWQCLNDANWLVYVSQAYDCVYNYLSVEERKIIENDLLIPVANYISIENPQFFNRIHNHSTWGTVAVGMLALVLDNDELLQRALYGIPSDNLSEDMRDNDGGYIKKDRQDVGFLANLEEPFSPDGYYTEGPYYQRYAMYPFLVFAQALQNNKPDLKIFNHKNSVLLNGVTALINLSNKNGEFFTLNDAQKGMSIKSNAVVTAVDIAYKSGNKNPALLSIAQQQNKVTLDDAGLAVALDLTKNIQKPFVKKSVEYTDGNDGKQGAVGVLRLKDLELVFKYTSHGLSHGHYDKLSYSFFNNGDEVAQDYGMARYVNIEQKGGGNYLKENKTWSKQTIAHNTITQNQQSHFNGKYKIASEKHSDRYLFDVNNPNIKIASAKDNNAYNKTSLHRTLALIHEETLNSTFLLDIFKISSNKTHSYDLPLHYLGQLIQTNFDYQKHQNPKVFGTQNGYQHLYEEANYQTKNENISTTWLHKNKLYTYTTLANEKDSLFLTRIGANDPDYNLRSEPSFIHRKKGNNILFTGVLEPHGSYNTSTELATNAYSHIKEIKTIVNTQYYTAVEITFNNKVSKMFVIANNNNDSKIEHELDIQNKKITWTGTYTYIEIH</sequence>
<evidence type="ECO:0000259" key="6">
    <source>
        <dbReference type="Pfam" id="PF07940"/>
    </source>
</evidence>
<keyword evidence="3" id="KW-0574">Periplasm</keyword>
<keyword evidence="8" id="KW-1185">Reference proteome</keyword>
<protein>
    <submittedName>
        <fullName evidence="7">Heparinase II/III family protein</fullName>
    </submittedName>
</protein>
<dbReference type="InterPro" id="IPR012480">
    <property type="entry name" value="Hepar_II_III_C"/>
</dbReference>
<dbReference type="Proteomes" id="UP001597062">
    <property type="component" value="Unassembled WGS sequence"/>
</dbReference>
<evidence type="ECO:0000256" key="2">
    <source>
        <dbReference type="ARBA" id="ARBA00022729"/>
    </source>
</evidence>
<dbReference type="Pfam" id="PF07940">
    <property type="entry name" value="Hepar_II_III_C"/>
    <property type="match status" value="1"/>
</dbReference>
<evidence type="ECO:0000256" key="3">
    <source>
        <dbReference type="ARBA" id="ARBA00022764"/>
    </source>
</evidence>
<evidence type="ECO:0000259" key="5">
    <source>
        <dbReference type="Pfam" id="PF05426"/>
    </source>
</evidence>
<keyword evidence="2" id="KW-0732">Signal</keyword>
<reference evidence="8" key="1">
    <citation type="journal article" date="2019" name="Int. J. Syst. Evol. Microbiol.">
        <title>The Global Catalogue of Microorganisms (GCM) 10K type strain sequencing project: providing services to taxonomists for standard genome sequencing and annotation.</title>
        <authorList>
            <consortium name="The Broad Institute Genomics Platform"/>
            <consortium name="The Broad Institute Genome Sequencing Center for Infectious Disease"/>
            <person name="Wu L."/>
            <person name="Ma J."/>
        </authorList>
    </citation>
    <scope>NUCLEOTIDE SEQUENCE [LARGE SCALE GENOMIC DNA]</scope>
    <source>
        <strain evidence="8">CCUG 60527</strain>
    </source>
</reference>
<gene>
    <name evidence="7" type="ORF">ACFQ1U_10920</name>
</gene>
<dbReference type="InterPro" id="IPR008929">
    <property type="entry name" value="Chondroitin_lyas"/>
</dbReference>
<proteinExistence type="predicted"/>
<dbReference type="Gene3D" id="2.70.98.70">
    <property type="match status" value="1"/>
</dbReference>
<dbReference type="PANTHER" id="PTHR39210">
    <property type="entry name" value="HEPARIN-SULFATE LYASE"/>
    <property type="match status" value="1"/>
</dbReference>
<comment type="subcellular location">
    <subcellularLocation>
        <location evidence="1">Periplasm</location>
    </subcellularLocation>
</comment>
<name>A0ABW3JTG8_9FLAO</name>
<dbReference type="PROSITE" id="PS51257">
    <property type="entry name" value="PROKAR_LIPOPROTEIN"/>
    <property type="match status" value="1"/>
</dbReference>
<keyword evidence="4" id="KW-0456">Lyase</keyword>
<organism evidence="7 8">
    <name type="scientific">Tenacibaculum geojense</name>
    <dbReference type="NCBI Taxonomy" id="915352"/>
    <lineage>
        <taxon>Bacteria</taxon>
        <taxon>Pseudomonadati</taxon>
        <taxon>Bacteroidota</taxon>
        <taxon>Flavobacteriia</taxon>
        <taxon>Flavobacteriales</taxon>
        <taxon>Flavobacteriaceae</taxon>
        <taxon>Tenacibaculum</taxon>
    </lineage>
</organism>
<evidence type="ECO:0000313" key="7">
    <source>
        <dbReference type="EMBL" id="MFD0993717.1"/>
    </source>
</evidence>
<evidence type="ECO:0000256" key="4">
    <source>
        <dbReference type="ARBA" id="ARBA00023239"/>
    </source>
</evidence>
<dbReference type="PANTHER" id="PTHR39210:SF1">
    <property type="entry name" value="HEPARIN-SULFATE LYASE"/>
    <property type="match status" value="1"/>
</dbReference>
<dbReference type="Pfam" id="PF05426">
    <property type="entry name" value="Alginate_lyase"/>
    <property type="match status" value="1"/>
</dbReference>
<feature type="domain" description="Heparinase II/III-like C-terminal" evidence="6">
    <location>
        <begin position="403"/>
        <end position="658"/>
    </location>
</feature>